<evidence type="ECO:0000256" key="7">
    <source>
        <dbReference type="SAM" id="MobiDB-lite"/>
    </source>
</evidence>
<dbReference type="InterPro" id="IPR019542">
    <property type="entry name" value="Enhancer_polycomb-like_N"/>
</dbReference>
<dbReference type="EMBL" id="OV725081">
    <property type="protein sequence ID" value="CAH1403793.1"/>
    <property type="molecule type" value="Genomic_DNA"/>
</dbReference>
<dbReference type="GO" id="GO:0005634">
    <property type="term" value="C:nucleus"/>
    <property type="evidence" value="ECO:0007669"/>
    <property type="project" value="UniProtKB-SubCell"/>
</dbReference>
<feature type="compositionally biased region" description="Polar residues" evidence="7">
    <location>
        <begin position="574"/>
        <end position="583"/>
    </location>
</feature>
<dbReference type="PANTHER" id="PTHR14898">
    <property type="entry name" value="ENHANCER OF POLYCOMB"/>
    <property type="match status" value="1"/>
</dbReference>
<feature type="compositionally biased region" description="Basic residues" evidence="7">
    <location>
        <begin position="329"/>
        <end position="341"/>
    </location>
</feature>
<dbReference type="GO" id="GO:0035267">
    <property type="term" value="C:NuA4 histone acetyltransferase complex"/>
    <property type="evidence" value="ECO:0007669"/>
    <property type="project" value="InterPro"/>
</dbReference>
<evidence type="ECO:0000256" key="6">
    <source>
        <dbReference type="RuleBase" id="RU361124"/>
    </source>
</evidence>
<comment type="subcellular location">
    <subcellularLocation>
        <location evidence="1 6">Nucleus</location>
    </subcellularLocation>
</comment>
<dbReference type="OrthoDB" id="435275at2759"/>
<feature type="domain" description="Enhancer of polycomb-like N-terminal" evidence="8">
    <location>
        <begin position="8"/>
        <end position="139"/>
    </location>
</feature>
<dbReference type="Pfam" id="PF10513">
    <property type="entry name" value="EPL1"/>
    <property type="match status" value="1"/>
</dbReference>
<accession>A0A9P0MQS7</accession>
<dbReference type="Proteomes" id="UP001152798">
    <property type="component" value="Chromosome 5"/>
</dbReference>
<evidence type="ECO:0000259" key="8">
    <source>
        <dbReference type="Pfam" id="PF10513"/>
    </source>
</evidence>
<dbReference type="GO" id="GO:0006357">
    <property type="term" value="P:regulation of transcription by RNA polymerase II"/>
    <property type="evidence" value="ECO:0007669"/>
    <property type="project" value="InterPro"/>
</dbReference>
<keyword evidence="3 6" id="KW-0805">Transcription regulation</keyword>
<name>A0A9P0MQS7_NEZVI</name>
<feature type="compositionally biased region" description="Polar residues" evidence="7">
    <location>
        <begin position="623"/>
        <end position="633"/>
    </location>
</feature>
<feature type="region of interest" description="Disordered" evidence="7">
    <location>
        <begin position="567"/>
        <end position="586"/>
    </location>
</feature>
<dbReference type="InterPro" id="IPR024943">
    <property type="entry name" value="Enhancer_polycomb"/>
</dbReference>
<evidence type="ECO:0000313" key="9">
    <source>
        <dbReference type="EMBL" id="CAH1403793.1"/>
    </source>
</evidence>
<proteinExistence type="inferred from homology"/>
<evidence type="ECO:0000256" key="5">
    <source>
        <dbReference type="ARBA" id="ARBA00023242"/>
    </source>
</evidence>
<sequence>MNKLSFRPRALEITKPLPVYRSEELPDLPEYSAINRAVPQLPSGMDKEEECEHHLQRAIVTGLIIPTPEVSIMEDREAFERLYPANYKPPRQLIHMQPFSMEEDVPDYDIDSEDEKWLSKQKLDITPLKFEEMMDRLESNWTQNFASQNRKELLLKDDDELSIAIFDYWLSKRLAKQPQPLVPCVRTEANNRVLGGSGNANSDNNPYLAFRRRTEKMQTRKNRKNDEMSYEKMVKLRRDLSRALQLLDLVKRRESAKKELLKLSIQLYEKRYEANDFSGSILNEVSTFKTVRPAFAPIYSNQYNSSTHNHHAPSWPLKPPKEDLNTVRKEKRQYKKRKHKGGTSSSSVGPAANSTAGGGGAASSAEEDVESPVSPQLAFPFHRTPLTTYHAAVKGGGIGNWNWTSPEEGGAGEERYRFSLATLSFPQPTCVGLVRRRVGRGGRVILDRAGPSMDDYWSSLDFKIQDSASGPKPPIPCSRYYKPKPPCDPSPAVTEAEDDLKSGSICLTVESLTDCESTTVELDLGELFPDLEIPTSGSTASMIIDPPAETGSSRFLSDPAAAIAERLQPPPPATTQNGPTNHSDYGGSGIWNSSGCKWSNSVPGNGTANTSPVHLNTKYASRTSTTTQLNSESSEVHKRSGAIEAVVHTQPMEVT</sequence>
<evidence type="ECO:0000256" key="3">
    <source>
        <dbReference type="ARBA" id="ARBA00023015"/>
    </source>
</evidence>
<protein>
    <recommendedName>
        <fullName evidence="6">Enhancer of polycomb-like protein</fullName>
    </recommendedName>
</protein>
<evidence type="ECO:0000256" key="2">
    <source>
        <dbReference type="ARBA" id="ARBA00008035"/>
    </source>
</evidence>
<evidence type="ECO:0000256" key="1">
    <source>
        <dbReference type="ARBA" id="ARBA00004123"/>
    </source>
</evidence>
<organism evidence="9 10">
    <name type="scientific">Nezara viridula</name>
    <name type="common">Southern green stink bug</name>
    <name type="synonym">Cimex viridulus</name>
    <dbReference type="NCBI Taxonomy" id="85310"/>
    <lineage>
        <taxon>Eukaryota</taxon>
        <taxon>Metazoa</taxon>
        <taxon>Ecdysozoa</taxon>
        <taxon>Arthropoda</taxon>
        <taxon>Hexapoda</taxon>
        <taxon>Insecta</taxon>
        <taxon>Pterygota</taxon>
        <taxon>Neoptera</taxon>
        <taxon>Paraneoptera</taxon>
        <taxon>Hemiptera</taxon>
        <taxon>Heteroptera</taxon>
        <taxon>Panheteroptera</taxon>
        <taxon>Pentatomomorpha</taxon>
        <taxon>Pentatomoidea</taxon>
        <taxon>Pentatomidae</taxon>
        <taxon>Pentatominae</taxon>
        <taxon>Nezara</taxon>
    </lineage>
</organism>
<dbReference type="AlphaFoldDB" id="A0A9P0MQS7"/>
<evidence type="ECO:0000256" key="4">
    <source>
        <dbReference type="ARBA" id="ARBA00023163"/>
    </source>
</evidence>
<keyword evidence="10" id="KW-1185">Reference proteome</keyword>
<reference evidence="9" key="1">
    <citation type="submission" date="2022-01" db="EMBL/GenBank/DDBJ databases">
        <authorList>
            <person name="King R."/>
        </authorList>
    </citation>
    <scope>NUCLEOTIDE SEQUENCE</scope>
</reference>
<feature type="region of interest" description="Disordered" evidence="7">
    <location>
        <begin position="305"/>
        <end position="374"/>
    </location>
</feature>
<gene>
    <name evidence="9" type="ORF">NEZAVI_LOCUS12339</name>
</gene>
<comment type="similarity">
    <text evidence="2 6">Belongs to the enhancer of polycomb family.</text>
</comment>
<keyword evidence="5 6" id="KW-0539">Nucleus</keyword>
<keyword evidence="4 6" id="KW-0804">Transcription</keyword>
<feature type="region of interest" description="Disordered" evidence="7">
    <location>
        <begin position="623"/>
        <end position="655"/>
    </location>
</feature>
<evidence type="ECO:0000313" key="10">
    <source>
        <dbReference type="Proteomes" id="UP001152798"/>
    </source>
</evidence>
<feature type="compositionally biased region" description="Basic and acidic residues" evidence="7">
    <location>
        <begin position="319"/>
        <end position="328"/>
    </location>
</feature>